<organism evidence="3 4">
    <name type="scientific">Yoonia ponticola</name>
    <dbReference type="NCBI Taxonomy" id="1524255"/>
    <lineage>
        <taxon>Bacteria</taxon>
        <taxon>Pseudomonadati</taxon>
        <taxon>Pseudomonadota</taxon>
        <taxon>Alphaproteobacteria</taxon>
        <taxon>Rhodobacterales</taxon>
        <taxon>Paracoccaceae</taxon>
        <taxon>Yoonia</taxon>
    </lineage>
</organism>
<dbReference type="PROSITE" id="PS51257">
    <property type="entry name" value="PROKAR_LIPOPROTEIN"/>
    <property type="match status" value="1"/>
</dbReference>
<reference evidence="3 4" key="1">
    <citation type="submission" date="2020-08" db="EMBL/GenBank/DDBJ databases">
        <title>Genomic Encyclopedia of Type Strains, Phase IV (KMG-IV): sequencing the most valuable type-strain genomes for metagenomic binning, comparative biology and taxonomic classification.</title>
        <authorList>
            <person name="Goeker M."/>
        </authorList>
    </citation>
    <scope>NUCLEOTIDE SEQUENCE [LARGE SCALE GENOMIC DNA]</scope>
    <source>
        <strain evidence="3 4">DSM 101064</strain>
    </source>
</reference>
<evidence type="ECO:0000259" key="2">
    <source>
        <dbReference type="Pfam" id="PF00188"/>
    </source>
</evidence>
<gene>
    <name evidence="3" type="ORF">FHS72_000948</name>
</gene>
<feature type="domain" description="SCP" evidence="2">
    <location>
        <begin position="55"/>
        <end position="168"/>
    </location>
</feature>
<evidence type="ECO:0000256" key="1">
    <source>
        <dbReference type="SAM" id="MobiDB-lite"/>
    </source>
</evidence>
<dbReference type="RefSeq" id="WP_183526301.1">
    <property type="nucleotide sequence ID" value="NZ_JACIJM010000002.1"/>
</dbReference>
<dbReference type="InterPro" id="IPR014044">
    <property type="entry name" value="CAP_dom"/>
</dbReference>
<proteinExistence type="predicted"/>
<protein>
    <submittedName>
        <fullName evidence="3">Uncharacterized protein YkwD</fullName>
    </submittedName>
</protein>
<dbReference type="PANTHER" id="PTHR31157">
    <property type="entry name" value="SCP DOMAIN-CONTAINING PROTEIN"/>
    <property type="match status" value="1"/>
</dbReference>
<accession>A0A7W9BIY3</accession>
<dbReference type="CDD" id="cd05379">
    <property type="entry name" value="CAP_bacterial"/>
    <property type="match status" value="1"/>
</dbReference>
<dbReference type="Gene3D" id="3.40.33.10">
    <property type="entry name" value="CAP"/>
    <property type="match status" value="1"/>
</dbReference>
<dbReference type="InterPro" id="IPR035940">
    <property type="entry name" value="CAP_sf"/>
</dbReference>
<evidence type="ECO:0000313" key="3">
    <source>
        <dbReference type="EMBL" id="MBB5721341.1"/>
    </source>
</evidence>
<evidence type="ECO:0000313" key="4">
    <source>
        <dbReference type="Proteomes" id="UP000535415"/>
    </source>
</evidence>
<dbReference type="SUPFAM" id="SSF55797">
    <property type="entry name" value="PR-1-like"/>
    <property type="match status" value="1"/>
</dbReference>
<feature type="region of interest" description="Disordered" evidence="1">
    <location>
        <begin position="177"/>
        <end position="198"/>
    </location>
</feature>
<dbReference type="Pfam" id="PF00188">
    <property type="entry name" value="CAP"/>
    <property type="match status" value="1"/>
</dbReference>
<name>A0A7W9BIY3_9RHOB</name>
<dbReference type="AlphaFoldDB" id="A0A7W9BIY3"/>
<keyword evidence="4" id="KW-1185">Reference proteome</keyword>
<dbReference type="PANTHER" id="PTHR31157:SF1">
    <property type="entry name" value="SCP DOMAIN-CONTAINING PROTEIN"/>
    <property type="match status" value="1"/>
</dbReference>
<sequence length="198" mass="21211">MFRREIILGLTAFGLAACSSRTPVARIGPDGLPLPTVYQIGANDVDAIQFRMEESINALRQAAGVTPVALDSNLIAAAATHARDMSVQNRPWLFGSDGSSPLDRARRAGFTGQLLGEIISESYETELETLAAWSQDRDSREVLLDPSARRIGFAWYQEPAGKLWWTLNVGSAPGSLSAPSPVDIRPLGSPVAGSTFQG</sequence>
<dbReference type="EMBL" id="JACIJM010000002">
    <property type="protein sequence ID" value="MBB5721341.1"/>
    <property type="molecule type" value="Genomic_DNA"/>
</dbReference>
<dbReference type="Proteomes" id="UP000535415">
    <property type="component" value="Unassembled WGS sequence"/>
</dbReference>
<comment type="caution">
    <text evidence="3">The sequence shown here is derived from an EMBL/GenBank/DDBJ whole genome shotgun (WGS) entry which is preliminary data.</text>
</comment>